<dbReference type="SMART" id="SM00849">
    <property type="entry name" value="Lactamase_B"/>
    <property type="match status" value="1"/>
</dbReference>
<evidence type="ECO:0000256" key="2">
    <source>
        <dbReference type="ARBA" id="ARBA00022723"/>
    </source>
</evidence>
<dbReference type="CDD" id="cd07720">
    <property type="entry name" value="OPHC2-like_MBL-fold"/>
    <property type="match status" value="1"/>
</dbReference>
<keyword evidence="2" id="KW-0479">Metal-binding</keyword>
<dbReference type="InterPro" id="IPR036866">
    <property type="entry name" value="RibonucZ/Hydroxyglut_hydro"/>
</dbReference>
<name>A0A8J7FUJ0_9FLAO</name>
<evidence type="ECO:0000313" key="6">
    <source>
        <dbReference type="EMBL" id="MBF0598062.1"/>
    </source>
</evidence>
<dbReference type="Gene3D" id="3.60.15.10">
    <property type="entry name" value="Ribonuclease Z/Hydroxyacylglutathione hydrolase-like"/>
    <property type="match status" value="1"/>
</dbReference>
<feature type="domain" description="Metallo-beta-lactamase" evidence="5">
    <location>
        <begin position="88"/>
        <end position="281"/>
    </location>
</feature>
<sequence length="313" mass="35444">MDRRNLLKTLAFSTAAIPLFGSSAGFITKSLEPNALQLKFGNLDLYLFSDGGNVLSDPFPLIAPKETEENFNKARKECYLDQQSIAFSLNILLVKKDNQYILFDTGNGLGKNKNVGRLIEQMQASNIPANLVTDIIITHAHGDHIGGIILPDGTLAFKNAKYYISKTEFDFWMKENNSTIKSILNKIQINLTFIKENDTLFDCIKVEHTPGHTPGQLAFLIQQNGKNLHLKHIADVVHSPILVRYPEWGIKYDQDFDLAVKTRLNILEEAYNKRQLVIAMHLPWPGIGYIGKRDNRYDWIPLSFGSNLKQIEL</sequence>
<evidence type="ECO:0000259" key="5">
    <source>
        <dbReference type="SMART" id="SM00849"/>
    </source>
</evidence>
<comment type="similarity">
    <text evidence="1">Belongs to the metallo-beta-lactamase superfamily.</text>
</comment>
<dbReference type="SUPFAM" id="SSF56281">
    <property type="entry name" value="Metallo-hydrolase/oxidoreductase"/>
    <property type="match status" value="1"/>
</dbReference>
<dbReference type="PANTHER" id="PTHR42978:SF6">
    <property type="entry name" value="QUORUM-QUENCHING LACTONASE YTNP-RELATED"/>
    <property type="match status" value="1"/>
</dbReference>
<dbReference type="PANTHER" id="PTHR42978">
    <property type="entry name" value="QUORUM-QUENCHING LACTONASE YTNP-RELATED-RELATED"/>
    <property type="match status" value="1"/>
</dbReference>
<proteinExistence type="inferred from homology"/>
<keyword evidence="3" id="KW-0378">Hydrolase</keyword>
<accession>A0A8J7FUJ0</accession>
<gene>
    <name evidence="6" type="ORF">IM532_11535</name>
</gene>
<comment type="caution">
    <text evidence="6">The sequence shown here is derived from an EMBL/GenBank/DDBJ whole genome shotgun (WGS) entry which is preliminary data.</text>
</comment>
<organism evidence="6 7">
    <name type="scientific">Faecalibacter rhinopitheci</name>
    <dbReference type="NCBI Taxonomy" id="2779678"/>
    <lineage>
        <taxon>Bacteria</taxon>
        <taxon>Pseudomonadati</taxon>
        <taxon>Bacteroidota</taxon>
        <taxon>Flavobacteriia</taxon>
        <taxon>Flavobacteriales</taxon>
        <taxon>Weeksellaceae</taxon>
        <taxon>Faecalibacter</taxon>
    </lineage>
</organism>
<keyword evidence="7" id="KW-1185">Reference proteome</keyword>
<dbReference type="InterPro" id="IPR001279">
    <property type="entry name" value="Metallo-B-lactamas"/>
</dbReference>
<protein>
    <submittedName>
        <fullName evidence="6">MBL fold metallo-hydrolase</fullName>
    </submittedName>
</protein>
<evidence type="ECO:0000256" key="3">
    <source>
        <dbReference type="ARBA" id="ARBA00022801"/>
    </source>
</evidence>
<dbReference type="AlphaFoldDB" id="A0A8J7FUJ0"/>
<evidence type="ECO:0000256" key="1">
    <source>
        <dbReference type="ARBA" id="ARBA00007749"/>
    </source>
</evidence>
<reference evidence="6" key="1">
    <citation type="submission" date="2020-10" db="EMBL/GenBank/DDBJ databases">
        <authorList>
            <person name="Lu T."/>
            <person name="Wang Q."/>
            <person name="Han X."/>
        </authorList>
    </citation>
    <scope>NUCLEOTIDE SEQUENCE</scope>
    <source>
        <strain evidence="6">WQ 117</strain>
    </source>
</reference>
<keyword evidence="4" id="KW-0862">Zinc</keyword>
<dbReference type="GO" id="GO:0016787">
    <property type="term" value="F:hydrolase activity"/>
    <property type="evidence" value="ECO:0007669"/>
    <property type="project" value="UniProtKB-KW"/>
</dbReference>
<evidence type="ECO:0000256" key="4">
    <source>
        <dbReference type="ARBA" id="ARBA00022833"/>
    </source>
</evidence>
<dbReference type="RefSeq" id="WP_194183608.1">
    <property type="nucleotide sequence ID" value="NZ_JADGIK010000008.1"/>
</dbReference>
<dbReference type="Pfam" id="PF00753">
    <property type="entry name" value="Lactamase_B"/>
    <property type="match status" value="1"/>
</dbReference>
<dbReference type="EMBL" id="JADGIK010000008">
    <property type="protein sequence ID" value="MBF0598062.1"/>
    <property type="molecule type" value="Genomic_DNA"/>
</dbReference>
<dbReference type="GO" id="GO:0046872">
    <property type="term" value="F:metal ion binding"/>
    <property type="evidence" value="ECO:0007669"/>
    <property type="project" value="UniProtKB-KW"/>
</dbReference>
<dbReference type="InterPro" id="IPR051013">
    <property type="entry name" value="MBL_superfamily_lactonases"/>
</dbReference>
<dbReference type="Proteomes" id="UP000608754">
    <property type="component" value="Unassembled WGS sequence"/>
</dbReference>
<evidence type="ECO:0000313" key="7">
    <source>
        <dbReference type="Proteomes" id="UP000608754"/>
    </source>
</evidence>